<name>A0A0V1DQI3_TRIPS</name>
<protein>
    <submittedName>
        <fullName evidence="1">Uncharacterized protein</fullName>
    </submittedName>
</protein>
<dbReference type="Proteomes" id="UP000054632">
    <property type="component" value="Unassembled WGS sequence"/>
</dbReference>
<gene>
    <name evidence="1" type="ORF">T4A_3721</name>
</gene>
<dbReference type="AlphaFoldDB" id="A0A0V1DQI3"/>
<proteinExistence type="predicted"/>
<sequence>MSNKALFYSQRNAEEFRSKTYKASCHRCKGRCNPLSNLSELLHRTEITFPCFT</sequence>
<dbReference type="EMBL" id="JYDR01000849">
    <property type="protein sequence ID" value="KRY63822.1"/>
    <property type="molecule type" value="Genomic_DNA"/>
</dbReference>
<evidence type="ECO:0000313" key="1">
    <source>
        <dbReference type="EMBL" id="KRY63822.1"/>
    </source>
</evidence>
<comment type="caution">
    <text evidence="1">The sequence shown here is derived from an EMBL/GenBank/DDBJ whole genome shotgun (WGS) entry which is preliminary data.</text>
</comment>
<evidence type="ECO:0000313" key="2">
    <source>
        <dbReference type="Proteomes" id="UP000054632"/>
    </source>
</evidence>
<organism evidence="1 2">
    <name type="scientific">Trichinella pseudospiralis</name>
    <name type="common">Parasitic roundworm</name>
    <dbReference type="NCBI Taxonomy" id="6337"/>
    <lineage>
        <taxon>Eukaryota</taxon>
        <taxon>Metazoa</taxon>
        <taxon>Ecdysozoa</taxon>
        <taxon>Nematoda</taxon>
        <taxon>Enoplea</taxon>
        <taxon>Dorylaimia</taxon>
        <taxon>Trichinellida</taxon>
        <taxon>Trichinellidae</taxon>
        <taxon>Trichinella</taxon>
    </lineage>
</organism>
<reference evidence="1 2" key="1">
    <citation type="submission" date="2015-01" db="EMBL/GenBank/DDBJ databases">
        <title>Evolution of Trichinella species and genotypes.</title>
        <authorList>
            <person name="Korhonen P.K."/>
            <person name="Edoardo P."/>
            <person name="Giuseppe L.R."/>
            <person name="Gasser R.B."/>
        </authorList>
    </citation>
    <scope>NUCLEOTIDE SEQUENCE [LARGE SCALE GENOMIC DNA]</scope>
    <source>
        <strain evidence="1">ISS13</strain>
    </source>
</reference>
<accession>A0A0V1DQI3</accession>